<reference evidence="1 2" key="1">
    <citation type="submission" date="2015-12" db="EMBL/GenBank/DDBJ databases">
        <title>Draft genome of the nematode, Onchocerca flexuosa.</title>
        <authorList>
            <person name="Mitreva M."/>
        </authorList>
    </citation>
    <scope>NUCLEOTIDE SEQUENCE [LARGE SCALE GENOMIC DNA]</scope>
    <source>
        <strain evidence="1">Red Deer</strain>
    </source>
</reference>
<proteinExistence type="predicted"/>
<dbReference type="Proteomes" id="UP000242913">
    <property type="component" value="Unassembled WGS sequence"/>
</dbReference>
<dbReference type="AlphaFoldDB" id="A0A238BL58"/>
<gene>
    <name evidence="1" type="ORF">X798_07778</name>
</gene>
<name>A0A238BL58_9BILA</name>
<keyword evidence="2" id="KW-1185">Reference proteome</keyword>
<accession>A0A238BL58</accession>
<evidence type="ECO:0000313" key="1">
    <source>
        <dbReference type="EMBL" id="OZC05258.1"/>
    </source>
</evidence>
<organism evidence="1 2">
    <name type="scientific">Onchocerca flexuosa</name>
    <dbReference type="NCBI Taxonomy" id="387005"/>
    <lineage>
        <taxon>Eukaryota</taxon>
        <taxon>Metazoa</taxon>
        <taxon>Ecdysozoa</taxon>
        <taxon>Nematoda</taxon>
        <taxon>Chromadorea</taxon>
        <taxon>Rhabditida</taxon>
        <taxon>Spirurina</taxon>
        <taxon>Spiruromorpha</taxon>
        <taxon>Filarioidea</taxon>
        <taxon>Onchocercidae</taxon>
        <taxon>Onchocerca</taxon>
    </lineage>
</organism>
<protein>
    <submittedName>
        <fullName evidence="1">Uncharacterized protein</fullName>
    </submittedName>
</protein>
<evidence type="ECO:0000313" key="2">
    <source>
        <dbReference type="Proteomes" id="UP000242913"/>
    </source>
</evidence>
<dbReference type="EMBL" id="KZ271526">
    <property type="protein sequence ID" value="OZC05258.1"/>
    <property type="molecule type" value="Genomic_DNA"/>
</dbReference>
<sequence>MNAKSQQMVVPVDLEEWTKEEMNNRIRKEEAIAPSFTMGDDNFLANFSCNLLNNKKRRTKLSISANISKIDKIGTFV</sequence>